<feature type="domain" description="Erythromycin biosynthesis protein CIII-like C-terminal" evidence="6">
    <location>
        <begin position="265"/>
        <end position="405"/>
    </location>
</feature>
<keyword evidence="9" id="KW-1185">Reference proteome</keyword>
<dbReference type="RefSeq" id="WP_282766638.1">
    <property type="nucleotide sequence ID" value="NZ_JASCTH010000041.1"/>
</dbReference>
<dbReference type="PANTHER" id="PTHR48050:SF13">
    <property type="entry name" value="STEROL 3-BETA-GLUCOSYLTRANSFERASE UGT80A2"/>
    <property type="match status" value="1"/>
</dbReference>
<evidence type="ECO:0000313" key="9">
    <source>
        <dbReference type="Proteomes" id="UP001241758"/>
    </source>
</evidence>
<dbReference type="NCBIfam" id="TIGR04516">
    <property type="entry name" value="glycosyl_450act"/>
    <property type="match status" value="1"/>
</dbReference>
<keyword evidence="2" id="KW-0328">Glycosyltransferase</keyword>
<evidence type="ECO:0000259" key="6">
    <source>
        <dbReference type="Pfam" id="PF06722"/>
    </source>
</evidence>
<evidence type="ECO:0000313" key="8">
    <source>
        <dbReference type="EMBL" id="MDI6105170.1"/>
    </source>
</evidence>
<dbReference type="Gene3D" id="3.40.50.2000">
    <property type="entry name" value="Glycogen Phosphorylase B"/>
    <property type="match status" value="2"/>
</dbReference>
<dbReference type="Pfam" id="PF21036">
    <property type="entry name" value="EryCIII-like_N"/>
    <property type="match status" value="1"/>
</dbReference>
<name>A0ABT6X009_9ACTN</name>
<accession>A0ABT6X009</accession>
<dbReference type="InterPro" id="IPR048284">
    <property type="entry name" value="EryCIII-like_N"/>
</dbReference>
<proteinExistence type="inferred from homology"/>
<dbReference type="InterPro" id="IPR010610">
    <property type="entry name" value="EryCIII-like_C"/>
</dbReference>
<protein>
    <submittedName>
        <fullName evidence="8">Activator-dependent family glycosyltransferase</fullName>
    </submittedName>
</protein>
<comment type="caution">
    <text evidence="8">The sequence shown here is derived from an EMBL/GenBank/DDBJ whole genome shotgun (WGS) entry which is preliminary data.</text>
</comment>
<comment type="similarity">
    <text evidence="1">Belongs to the glycosyltransferase 28 family.</text>
</comment>
<organism evidence="8 9">
    <name type="scientific">Actinoplanes sandaracinus</name>
    <dbReference type="NCBI Taxonomy" id="3045177"/>
    <lineage>
        <taxon>Bacteria</taxon>
        <taxon>Bacillati</taxon>
        <taxon>Actinomycetota</taxon>
        <taxon>Actinomycetes</taxon>
        <taxon>Micromonosporales</taxon>
        <taxon>Micromonosporaceae</taxon>
        <taxon>Actinoplanes</taxon>
    </lineage>
</organism>
<dbReference type="Pfam" id="PF06722">
    <property type="entry name" value="EryCIII-like_C"/>
    <property type="match status" value="1"/>
</dbReference>
<keyword evidence="4" id="KW-0045">Antibiotic biosynthesis</keyword>
<dbReference type="CDD" id="cd03784">
    <property type="entry name" value="GT1_Gtf-like"/>
    <property type="match status" value="1"/>
</dbReference>
<dbReference type="InterPro" id="IPR030953">
    <property type="entry name" value="Glycosyl_450act"/>
</dbReference>
<gene>
    <name evidence="8" type="ORF">QLQ12_41955</name>
</gene>
<sequence length="412" mass="44983">MRVLLCTLPQNTHFLTLAPLAWALRTAGHEVRVASAPGFSGRITQAGLTASPVGRDPEVAEDDSAARESIRRGLPRPYDVAELGPDAVAWDDEAVEGYGIMVQYAFGEDNEPMIDDLVELARAWQPDLVLWEPFTYAGPIAAKACGAVHARFLFTTDVLGVTHEWVRGLGVEDPLIDLLTEASRRYGLDYSDDLVAGQFTINQLPPSLRTIGTGDYLHMQYVPYGGPAVLPKWLWAKPERPRVALTMGLSATEYFDGYTFRPSDILASLADLDIEVVATVAASEQKRLGTVPDNCRIEPYVALHALAPTCSAVIHHGGFGTLSTVALHGVPHLVLPYHFEGPLLARKLAEQGAGLVVDADAVSGQAIREALLRLLHEPEFEVRAARLRAEYRSLPSPNELVPQIEQYVAKLR</sequence>
<reference evidence="8 9" key="1">
    <citation type="submission" date="2023-05" db="EMBL/GenBank/DDBJ databases">
        <title>Actinoplanes sp. NEAU-A12 genome sequencing.</title>
        <authorList>
            <person name="Wang Z.-S."/>
        </authorList>
    </citation>
    <scope>NUCLEOTIDE SEQUENCE [LARGE SCALE GENOMIC DNA]</scope>
    <source>
        <strain evidence="8 9">NEAU-A12</strain>
    </source>
</reference>
<evidence type="ECO:0000256" key="2">
    <source>
        <dbReference type="ARBA" id="ARBA00022676"/>
    </source>
</evidence>
<evidence type="ECO:0000256" key="5">
    <source>
        <dbReference type="SAM" id="MobiDB-lite"/>
    </source>
</evidence>
<dbReference type="SUPFAM" id="SSF53756">
    <property type="entry name" value="UDP-Glycosyltransferase/glycogen phosphorylase"/>
    <property type="match status" value="1"/>
</dbReference>
<feature type="region of interest" description="Disordered" evidence="5">
    <location>
        <begin position="47"/>
        <end position="67"/>
    </location>
</feature>
<evidence type="ECO:0000256" key="1">
    <source>
        <dbReference type="ARBA" id="ARBA00006962"/>
    </source>
</evidence>
<dbReference type="Proteomes" id="UP001241758">
    <property type="component" value="Unassembled WGS sequence"/>
</dbReference>
<feature type="domain" description="Erythromycin biosynthesis protein CIII-like N-terminal" evidence="7">
    <location>
        <begin position="22"/>
        <end position="248"/>
    </location>
</feature>
<dbReference type="InterPro" id="IPR002213">
    <property type="entry name" value="UDP_glucos_trans"/>
</dbReference>
<dbReference type="EMBL" id="JASCTH010000041">
    <property type="protein sequence ID" value="MDI6105170.1"/>
    <property type="molecule type" value="Genomic_DNA"/>
</dbReference>
<dbReference type="InterPro" id="IPR050426">
    <property type="entry name" value="Glycosyltransferase_28"/>
</dbReference>
<evidence type="ECO:0000256" key="4">
    <source>
        <dbReference type="ARBA" id="ARBA00023194"/>
    </source>
</evidence>
<dbReference type="PANTHER" id="PTHR48050">
    <property type="entry name" value="STEROL 3-BETA-GLUCOSYLTRANSFERASE"/>
    <property type="match status" value="1"/>
</dbReference>
<evidence type="ECO:0000256" key="3">
    <source>
        <dbReference type="ARBA" id="ARBA00022679"/>
    </source>
</evidence>
<keyword evidence="3" id="KW-0808">Transferase</keyword>
<evidence type="ECO:0000259" key="7">
    <source>
        <dbReference type="Pfam" id="PF21036"/>
    </source>
</evidence>